<dbReference type="EMBL" id="JBBPBM010000009">
    <property type="protein sequence ID" value="KAK8567481.1"/>
    <property type="molecule type" value="Genomic_DNA"/>
</dbReference>
<keyword evidence="3" id="KW-1185">Reference proteome</keyword>
<protein>
    <submittedName>
        <fullName evidence="2">Uncharacterized protein</fullName>
    </submittedName>
</protein>
<gene>
    <name evidence="2" type="ORF">V6N12_006067</name>
</gene>
<feature type="region of interest" description="Disordered" evidence="1">
    <location>
        <begin position="189"/>
        <end position="257"/>
    </location>
</feature>
<evidence type="ECO:0000313" key="3">
    <source>
        <dbReference type="Proteomes" id="UP001472677"/>
    </source>
</evidence>
<feature type="compositionally biased region" description="Polar residues" evidence="1">
    <location>
        <begin position="295"/>
        <end position="318"/>
    </location>
</feature>
<dbReference type="PANTHER" id="PTHR33914">
    <property type="entry name" value="18S PRE-RIBOSOMAL ASSEMBLY PROTEIN GAR2-LIKE PROTEIN"/>
    <property type="match status" value="1"/>
</dbReference>
<dbReference type="InterPro" id="IPR040378">
    <property type="entry name" value="BASL"/>
</dbReference>
<sequence>MKLDNEQVIHHSTIGYNGDSKPYSFLADTKSFENKENSLGSTGLSADEIVKGNPNGTMHDKKGDYQDSDFSRYAETLEDELTASELDCFNSAHDFGNGNEKEVRDFVTSNSHSSKDTDSFQDSLFYFDKSVMECQLPELVVCYKESTYNVVKDICIDKGVPRQDKFLFDSGVDEKSDCYFRQSEKDQDSKLMKERSEIDMPIQDFSLSPEENQSEKDIDNDCGSNKKQGTDTRLQDVPLSLEENESNKGIPNQCDSEDLMMTREMKDEATEMITDDASEELFTLGDILSLPELTTVKSEASSTNRESDGIEQQSFENASKSEEGILSRPDLVSAAEESDSGKGEPMPIIPARASASDEATSSSLVKEVSDDSKLETGTITSDSGSSAPTTSKDDREPLKTGRAPEDTADQPFSSYLQRGCGESSFSAAGPVTGLISYSGPIAYSGNLSHRSDSSTTSTRSFAFPILQSEWNSSPVRMVKADRRQYRKHLGWRHCFLCSLQTPCSSMEMKLQAPSVPRKIRFTEEAVAVEVNEAHRSISNTKKKEHVSGKAYQKEQATLGHGSRGTRQEWVESGSGADISQYFTMDYSHVRRRRPIHNKSLPVGP</sequence>
<organism evidence="2 3">
    <name type="scientific">Hibiscus sabdariffa</name>
    <name type="common">roselle</name>
    <dbReference type="NCBI Taxonomy" id="183260"/>
    <lineage>
        <taxon>Eukaryota</taxon>
        <taxon>Viridiplantae</taxon>
        <taxon>Streptophyta</taxon>
        <taxon>Embryophyta</taxon>
        <taxon>Tracheophyta</taxon>
        <taxon>Spermatophyta</taxon>
        <taxon>Magnoliopsida</taxon>
        <taxon>eudicotyledons</taxon>
        <taxon>Gunneridae</taxon>
        <taxon>Pentapetalae</taxon>
        <taxon>rosids</taxon>
        <taxon>malvids</taxon>
        <taxon>Malvales</taxon>
        <taxon>Malvaceae</taxon>
        <taxon>Malvoideae</taxon>
        <taxon>Hibiscus</taxon>
    </lineage>
</organism>
<feature type="region of interest" description="Disordered" evidence="1">
    <location>
        <begin position="36"/>
        <end position="64"/>
    </location>
</feature>
<feature type="compositionally biased region" description="Basic and acidic residues" evidence="1">
    <location>
        <begin position="189"/>
        <end position="198"/>
    </location>
</feature>
<accession>A0ABR2EWX0</accession>
<feature type="compositionally biased region" description="Basic and acidic residues" evidence="1">
    <location>
        <begin position="391"/>
        <end position="405"/>
    </location>
</feature>
<evidence type="ECO:0000256" key="1">
    <source>
        <dbReference type="SAM" id="MobiDB-lite"/>
    </source>
</evidence>
<feature type="region of interest" description="Disordered" evidence="1">
    <location>
        <begin position="286"/>
        <end position="415"/>
    </location>
</feature>
<name>A0ABR2EWX0_9ROSI</name>
<comment type="caution">
    <text evidence="2">The sequence shown here is derived from an EMBL/GenBank/DDBJ whole genome shotgun (WGS) entry which is preliminary data.</text>
</comment>
<reference evidence="2 3" key="1">
    <citation type="journal article" date="2024" name="G3 (Bethesda)">
        <title>Genome assembly of Hibiscus sabdariffa L. provides insights into metabolisms of medicinal natural products.</title>
        <authorList>
            <person name="Kim T."/>
        </authorList>
    </citation>
    <scope>NUCLEOTIDE SEQUENCE [LARGE SCALE GENOMIC DNA]</scope>
    <source>
        <strain evidence="2">TK-2024</strain>
        <tissue evidence="2">Old leaves</tissue>
    </source>
</reference>
<feature type="region of interest" description="Disordered" evidence="1">
    <location>
        <begin position="536"/>
        <end position="571"/>
    </location>
</feature>
<evidence type="ECO:0000313" key="2">
    <source>
        <dbReference type="EMBL" id="KAK8567481.1"/>
    </source>
</evidence>
<dbReference type="Proteomes" id="UP001472677">
    <property type="component" value="Unassembled WGS sequence"/>
</dbReference>
<proteinExistence type="predicted"/>
<feature type="compositionally biased region" description="Polar residues" evidence="1">
    <location>
        <begin position="375"/>
        <end position="390"/>
    </location>
</feature>
<dbReference type="PANTHER" id="PTHR33914:SF2">
    <property type="entry name" value="OS02G0582100 PROTEIN"/>
    <property type="match status" value="1"/>
</dbReference>